<sequence>MSVALITLPNGDRSDHVRAGLFPQVTVSHAVVDGLERPQARCAFRGDLQFHQSRGLAGILVHGLPRPDLLVSVLKEMIRVTNCAKGPVVSSGARRWAELRWDGDVTCSTSWASRKNTAGTL</sequence>
<reference evidence="1 2" key="1">
    <citation type="submission" date="2015-08" db="EMBL/GenBank/DDBJ databases">
        <title>Next Generation Sequencing and Analysis of the Genome of Puccinia sorghi L Schw, the Causal Agent of Maize Common Rust.</title>
        <authorList>
            <person name="Rochi L."/>
            <person name="Burguener G."/>
            <person name="Darino M."/>
            <person name="Turjanski A."/>
            <person name="Kreff E."/>
            <person name="Dieguez M.J."/>
            <person name="Sacco F."/>
        </authorList>
    </citation>
    <scope>NUCLEOTIDE SEQUENCE [LARGE SCALE GENOMIC DNA]</scope>
    <source>
        <strain evidence="1 2">RO10H11247</strain>
    </source>
</reference>
<proteinExistence type="predicted"/>
<keyword evidence="2" id="KW-1185">Reference proteome</keyword>
<protein>
    <submittedName>
        <fullName evidence="1">Uncharacterized protein</fullName>
    </submittedName>
</protein>
<comment type="caution">
    <text evidence="1">The sequence shown here is derived from an EMBL/GenBank/DDBJ whole genome shotgun (WGS) entry which is preliminary data.</text>
</comment>
<dbReference type="VEuPathDB" id="FungiDB:VP01_10569g1"/>
<evidence type="ECO:0000313" key="1">
    <source>
        <dbReference type="EMBL" id="KNZ64197.1"/>
    </source>
</evidence>
<dbReference type="Proteomes" id="UP000037035">
    <property type="component" value="Unassembled WGS sequence"/>
</dbReference>
<name>A0A0L6VUA6_9BASI</name>
<evidence type="ECO:0000313" key="2">
    <source>
        <dbReference type="Proteomes" id="UP000037035"/>
    </source>
</evidence>
<gene>
    <name evidence="1" type="ORF">VP01_10569g1</name>
</gene>
<dbReference type="EMBL" id="LAVV01000631">
    <property type="protein sequence ID" value="KNZ64197.1"/>
    <property type="molecule type" value="Genomic_DNA"/>
</dbReference>
<accession>A0A0L6VUA6</accession>
<organism evidence="1 2">
    <name type="scientific">Puccinia sorghi</name>
    <dbReference type="NCBI Taxonomy" id="27349"/>
    <lineage>
        <taxon>Eukaryota</taxon>
        <taxon>Fungi</taxon>
        <taxon>Dikarya</taxon>
        <taxon>Basidiomycota</taxon>
        <taxon>Pucciniomycotina</taxon>
        <taxon>Pucciniomycetes</taxon>
        <taxon>Pucciniales</taxon>
        <taxon>Pucciniaceae</taxon>
        <taxon>Puccinia</taxon>
    </lineage>
</organism>
<dbReference type="AlphaFoldDB" id="A0A0L6VUA6"/>